<feature type="region of interest" description="Disordered" evidence="3">
    <location>
        <begin position="1"/>
        <end position="22"/>
    </location>
</feature>
<evidence type="ECO:0000256" key="2">
    <source>
        <dbReference type="SAM" id="Coils"/>
    </source>
</evidence>
<keyword evidence="2" id="KW-0175">Coiled coil</keyword>
<evidence type="ECO:0000259" key="4">
    <source>
        <dbReference type="Pfam" id="PF10145"/>
    </source>
</evidence>
<keyword evidence="6" id="KW-1185">Reference proteome</keyword>
<proteinExistence type="predicted"/>
<feature type="region of interest" description="Disordered" evidence="3">
    <location>
        <begin position="702"/>
        <end position="756"/>
    </location>
</feature>
<organism evidence="5 6">
    <name type="scientific">Paroceanicella profunda</name>
    <dbReference type="NCBI Taxonomy" id="2579971"/>
    <lineage>
        <taxon>Bacteria</taxon>
        <taxon>Pseudomonadati</taxon>
        <taxon>Pseudomonadota</taxon>
        <taxon>Alphaproteobacteria</taxon>
        <taxon>Rhodobacterales</taxon>
        <taxon>Paracoccaceae</taxon>
        <taxon>Paroceanicella</taxon>
    </lineage>
</organism>
<gene>
    <name evidence="5" type="ORF">FDP22_12610</name>
</gene>
<dbReference type="KEGG" id="ppru:FDP22_12610"/>
<feature type="region of interest" description="Disordered" evidence="3">
    <location>
        <begin position="1082"/>
        <end position="1105"/>
    </location>
</feature>
<dbReference type="NCBIfam" id="TIGR01760">
    <property type="entry name" value="tape_meas_TP901"/>
    <property type="match status" value="1"/>
</dbReference>
<evidence type="ECO:0000313" key="6">
    <source>
        <dbReference type="Proteomes" id="UP000305888"/>
    </source>
</evidence>
<evidence type="ECO:0000256" key="1">
    <source>
        <dbReference type="ARBA" id="ARBA00022612"/>
    </source>
</evidence>
<dbReference type="InterPro" id="IPR010090">
    <property type="entry name" value="Phage_tape_meas"/>
</dbReference>
<dbReference type="PANTHER" id="PTHR37813">
    <property type="entry name" value="FELS-2 PROPHAGE PROTEIN"/>
    <property type="match status" value="1"/>
</dbReference>
<protein>
    <submittedName>
        <fullName evidence="5">Phage tail tape measure protein</fullName>
    </submittedName>
</protein>
<feature type="compositionally biased region" description="Basic and acidic residues" evidence="3">
    <location>
        <begin position="1082"/>
        <end position="1095"/>
    </location>
</feature>
<feature type="coiled-coil region" evidence="2">
    <location>
        <begin position="477"/>
        <end position="514"/>
    </location>
</feature>
<dbReference type="EMBL" id="CP040818">
    <property type="protein sequence ID" value="QDL92549.1"/>
    <property type="molecule type" value="Genomic_DNA"/>
</dbReference>
<dbReference type="AlphaFoldDB" id="A0A5B8G0E4"/>
<keyword evidence="1" id="KW-1188">Viral release from host cell</keyword>
<feature type="domain" description="Phage tail tape measure protein" evidence="4">
    <location>
        <begin position="127"/>
        <end position="326"/>
    </location>
</feature>
<accession>A0A5B8G0E4</accession>
<dbReference type="Proteomes" id="UP000305888">
    <property type="component" value="Chromosome"/>
</dbReference>
<dbReference type="PANTHER" id="PTHR37813:SF1">
    <property type="entry name" value="FELS-2 PROPHAGE PROTEIN"/>
    <property type="match status" value="1"/>
</dbReference>
<evidence type="ECO:0000256" key="3">
    <source>
        <dbReference type="SAM" id="MobiDB-lite"/>
    </source>
</evidence>
<feature type="compositionally biased region" description="Low complexity" evidence="3">
    <location>
        <begin position="743"/>
        <end position="755"/>
    </location>
</feature>
<name>A0A5B8G0E4_9RHOB</name>
<dbReference type="Pfam" id="PF10145">
    <property type="entry name" value="PhageMin_Tail"/>
    <property type="match status" value="1"/>
</dbReference>
<dbReference type="OrthoDB" id="5461326at2"/>
<feature type="coiled-coil region" evidence="2">
    <location>
        <begin position="357"/>
        <end position="411"/>
    </location>
</feature>
<evidence type="ECO:0000313" key="5">
    <source>
        <dbReference type="EMBL" id="QDL92549.1"/>
    </source>
</evidence>
<sequence>MTRISPISAPGRAPAKADPPMPTHDEILTRYTGDVTGFLRATSQYDRRLAQLDGSVRTRLDRIDARWERSARVMHGVRGVLSGLAVSFSIGSFVRDAVTAAKDFEAAMNRIGAASGAAQADLDRLAAKARELGRTTAFSASEAADAAEVLVRNGVSVQEILGGALDASLTLAAATGGQLASAADLATDVMAQFGLKARDLAQVVDIVTGAAVNSKFGFNDLAGAIAQGGAVAAQGGLDFGEFATALSLTAQAFSSGSDAGTSFKTFVTSLSGNSKEARAEIARLGLEFYDATGTLRPMSAVAEELRRALAGLSEQQRTVSLKTIFGTDAIRTAATLAEAGAAGFDTLAASIAKVSAQDQAEARMAGLEGKLKALAAAWEGVLLSLGEGGGLAAATVAVQGLTEALTALQENVPEIAAGIGAFAGARGLGALIAATKASAAAARDATTATAAQVRIAQTEVAAAEAQVVKTAQKAAVLRQLQNATNATKESTKELEKAERSAANARTRLTRATEAASRATTANAAAVARLSATTRIAQGVMTGLRGAMAFFGGPVGLAITAASVGIAALSANTESARERMERLTTSTGTLDQAVSTLKDTQDAYKKAISTTGDAQVKASGKIIAATKAEYDAKRELLRLETERARREQAERIAAADDLERDLADYESRPANRRSTARAEDMRERLLRLQIRREEADREIATAERALNGQFPDLATLPPSNSGDGDGDNGGGGKGGSGDKPDPPTTSTTSKGTTPKSLSDLLAGSAERIAALRDESVGVRRLDTDTAALEERVRLLSEARAAGIDLDARTAAGGQTVREVLEAQAEAYGKAKAGLDDLQAAAALYAETRTPEETRGQRKADIEALRPALIRYLGDEAAANEVLARAISKVDGAYADSSRAGEDMVSTLTDGLRGLADETRSAGDVILDVIAQIVSANAGSFFTALAGGASTGVGGALGSGLLGLFGGTSAAPAVSANTAPVAGMTAILPTGHAGAVIGVRASGTTRVDPRVFEDAERWHTGGTLGLKHGEVPFIGKVGEPIFPDIESAAAFGQQPRGGDNVTITINNPTGSAEEMMARLTQALDQRERQRAQREATRRFTNPRMTGG</sequence>
<reference evidence="5 6" key="1">
    <citation type="submission" date="2019-06" db="EMBL/GenBank/DDBJ databases">
        <title>Genome sequence of Rhodobacteraceae bacterium D4M1.</title>
        <authorList>
            <person name="Cao J."/>
        </authorList>
    </citation>
    <scope>NUCLEOTIDE SEQUENCE [LARGE SCALE GENOMIC DNA]</scope>
    <source>
        <strain evidence="5 6">D4M1</strain>
    </source>
</reference>